<accession>K0SUD7</accession>
<name>K0SUD7_THAOC</name>
<proteinExistence type="predicted"/>
<organism evidence="2 3">
    <name type="scientific">Thalassiosira oceanica</name>
    <name type="common">Marine diatom</name>
    <dbReference type="NCBI Taxonomy" id="159749"/>
    <lineage>
        <taxon>Eukaryota</taxon>
        <taxon>Sar</taxon>
        <taxon>Stramenopiles</taxon>
        <taxon>Ochrophyta</taxon>
        <taxon>Bacillariophyta</taxon>
        <taxon>Coscinodiscophyceae</taxon>
        <taxon>Thalassiosirophycidae</taxon>
        <taxon>Thalassiosirales</taxon>
        <taxon>Thalassiosiraceae</taxon>
        <taxon>Thalassiosira</taxon>
    </lineage>
</organism>
<evidence type="ECO:0000313" key="3">
    <source>
        <dbReference type="Proteomes" id="UP000266841"/>
    </source>
</evidence>
<feature type="region of interest" description="Disordered" evidence="1">
    <location>
        <begin position="119"/>
        <end position="186"/>
    </location>
</feature>
<comment type="caution">
    <text evidence="2">The sequence shown here is derived from an EMBL/GenBank/DDBJ whole genome shotgun (WGS) entry which is preliminary data.</text>
</comment>
<keyword evidence="3" id="KW-1185">Reference proteome</keyword>
<protein>
    <submittedName>
        <fullName evidence="2">Uncharacterized protein</fullName>
    </submittedName>
</protein>
<feature type="compositionally biased region" description="Polar residues" evidence="1">
    <location>
        <begin position="121"/>
        <end position="141"/>
    </location>
</feature>
<gene>
    <name evidence="2" type="ORF">THAOC_09754</name>
</gene>
<evidence type="ECO:0000256" key="1">
    <source>
        <dbReference type="SAM" id="MobiDB-lite"/>
    </source>
</evidence>
<sequence>MSPQTICPIRAEDSHVVPSPSFPVLATLVPPSLQSSCPAHTAQRPTSSGENLAAKIYLRFCLTKTLQPKPKNSTTSSGWNLIGKSYTWNTSIAAPSFALASFWDFEWLGHSGALRLWGETPESQSKNSSISGTTFDPSSAEQLGYPSMEQPRSRSPQAKLAREQQGWSNQCSYGASPGGILQTVHS</sequence>
<dbReference type="AlphaFoldDB" id="K0SUD7"/>
<dbReference type="Proteomes" id="UP000266841">
    <property type="component" value="Unassembled WGS sequence"/>
</dbReference>
<evidence type="ECO:0000313" key="2">
    <source>
        <dbReference type="EMBL" id="EJK69030.1"/>
    </source>
</evidence>
<reference evidence="2 3" key="1">
    <citation type="journal article" date="2012" name="Genome Biol.">
        <title>Genome and low-iron response of an oceanic diatom adapted to chronic iron limitation.</title>
        <authorList>
            <person name="Lommer M."/>
            <person name="Specht M."/>
            <person name="Roy A.S."/>
            <person name="Kraemer L."/>
            <person name="Andreson R."/>
            <person name="Gutowska M.A."/>
            <person name="Wolf J."/>
            <person name="Bergner S.V."/>
            <person name="Schilhabel M.B."/>
            <person name="Klostermeier U.C."/>
            <person name="Beiko R.G."/>
            <person name="Rosenstiel P."/>
            <person name="Hippler M."/>
            <person name="Laroche J."/>
        </authorList>
    </citation>
    <scope>NUCLEOTIDE SEQUENCE [LARGE SCALE GENOMIC DNA]</scope>
    <source>
        <strain evidence="2 3">CCMP1005</strain>
    </source>
</reference>
<dbReference type="EMBL" id="AGNL01010564">
    <property type="protein sequence ID" value="EJK69030.1"/>
    <property type="molecule type" value="Genomic_DNA"/>
</dbReference>